<dbReference type="Pfam" id="PF06803">
    <property type="entry name" value="DUF1232"/>
    <property type="match status" value="1"/>
</dbReference>
<protein>
    <submittedName>
        <fullName evidence="6">DUF1232 domain-containing protein</fullName>
    </submittedName>
</protein>
<keyword evidence="3" id="KW-1133">Transmembrane helix</keyword>
<evidence type="ECO:0000256" key="3">
    <source>
        <dbReference type="ARBA" id="ARBA00022989"/>
    </source>
</evidence>
<name>A0A3L8NWV0_9ACTN</name>
<evidence type="ECO:0000313" key="6">
    <source>
        <dbReference type="EMBL" id="RLV47726.1"/>
    </source>
</evidence>
<keyword evidence="2" id="KW-0812">Transmembrane</keyword>
<feature type="domain" description="DUF1232" evidence="5">
    <location>
        <begin position="70"/>
        <end position="105"/>
    </location>
</feature>
<dbReference type="EMBL" id="RDBE01000010">
    <property type="protein sequence ID" value="RLV47726.1"/>
    <property type="molecule type" value="Genomic_DNA"/>
</dbReference>
<gene>
    <name evidence="6" type="ORF">D9V37_16410</name>
</gene>
<evidence type="ECO:0000313" key="7">
    <source>
        <dbReference type="Proteomes" id="UP000281708"/>
    </source>
</evidence>
<evidence type="ECO:0000256" key="2">
    <source>
        <dbReference type="ARBA" id="ARBA00022692"/>
    </source>
</evidence>
<dbReference type="GO" id="GO:0012505">
    <property type="term" value="C:endomembrane system"/>
    <property type="evidence" value="ECO:0007669"/>
    <property type="project" value="UniProtKB-SubCell"/>
</dbReference>
<evidence type="ECO:0000256" key="4">
    <source>
        <dbReference type="ARBA" id="ARBA00023136"/>
    </source>
</evidence>
<evidence type="ECO:0000259" key="5">
    <source>
        <dbReference type="Pfam" id="PF06803"/>
    </source>
</evidence>
<comment type="subcellular location">
    <subcellularLocation>
        <location evidence="1">Endomembrane system</location>
        <topology evidence="1">Multi-pass membrane protein</topology>
    </subcellularLocation>
</comment>
<comment type="caution">
    <text evidence="6">The sequence shown here is derived from an EMBL/GenBank/DDBJ whole genome shotgun (WGS) entry which is preliminary data.</text>
</comment>
<dbReference type="InterPro" id="IPR010652">
    <property type="entry name" value="DUF1232"/>
</dbReference>
<keyword evidence="7" id="KW-1185">Reference proteome</keyword>
<accession>A0A3L8NWV0</accession>
<proteinExistence type="predicted"/>
<reference evidence="6 7" key="1">
    <citation type="submission" date="2018-10" db="EMBL/GenBank/DDBJ databases">
        <title>Marmoricola sp. 4Q3S-7 whole genome shotgun sequence.</title>
        <authorList>
            <person name="Li F."/>
        </authorList>
    </citation>
    <scope>NUCLEOTIDE SEQUENCE [LARGE SCALE GENOMIC DNA]</scope>
    <source>
        <strain evidence="6 7">4Q3S-7</strain>
    </source>
</reference>
<dbReference type="AlphaFoldDB" id="A0A3L8NWV0"/>
<keyword evidence="4" id="KW-0472">Membrane</keyword>
<dbReference type="Proteomes" id="UP000281708">
    <property type="component" value="Unassembled WGS sequence"/>
</dbReference>
<organism evidence="6 7">
    <name type="scientific">Nocardioides mangrovicus</name>
    <dbReference type="NCBI Taxonomy" id="2478913"/>
    <lineage>
        <taxon>Bacteria</taxon>
        <taxon>Bacillati</taxon>
        <taxon>Actinomycetota</taxon>
        <taxon>Actinomycetes</taxon>
        <taxon>Propionibacteriales</taxon>
        <taxon>Nocardioidaceae</taxon>
        <taxon>Nocardioides</taxon>
    </lineage>
</organism>
<sequence length="124" mass="13781">MSKYFVRARSRAQRMLDDPEALKRVAEESYRSGASRSGPFTAVIDDFRTLVRLVVAYGRGHYREIPPDSLALVVAGLLYVVSPLDAIPDVVPGVGYLDDAVVVGWVIKSVRQELDAFRAWELGQ</sequence>
<dbReference type="OrthoDB" id="5147173at2"/>
<evidence type="ECO:0000256" key="1">
    <source>
        <dbReference type="ARBA" id="ARBA00004127"/>
    </source>
</evidence>